<organism evidence="1 2">
    <name type="scientific">Cardiocondyla obscurior</name>
    <dbReference type="NCBI Taxonomy" id="286306"/>
    <lineage>
        <taxon>Eukaryota</taxon>
        <taxon>Metazoa</taxon>
        <taxon>Ecdysozoa</taxon>
        <taxon>Arthropoda</taxon>
        <taxon>Hexapoda</taxon>
        <taxon>Insecta</taxon>
        <taxon>Pterygota</taxon>
        <taxon>Neoptera</taxon>
        <taxon>Endopterygota</taxon>
        <taxon>Hymenoptera</taxon>
        <taxon>Apocrita</taxon>
        <taxon>Aculeata</taxon>
        <taxon>Formicoidea</taxon>
        <taxon>Formicidae</taxon>
        <taxon>Myrmicinae</taxon>
        <taxon>Cardiocondyla</taxon>
    </lineage>
</organism>
<evidence type="ECO:0000313" key="2">
    <source>
        <dbReference type="Proteomes" id="UP001430953"/>
    </source>
</evidence>
<dbReference type="Proteomes" id="UP001430953">
    <property type="component" value="Unassembled WGS sequence"/>
</dbReference>
<dbReference type="AlphaFoldDB" id="A0AAW2G9A3"/>
<evidence type="ECO:0000313" key="1">
    <source>
        <dbReference type="EMBL" id="KAL0123776.1"/>
    </source>
</evidence>
<name>A0AAW2G9A3_9HYME</name>
<dbReference type="EMBL" id="JADYXP020000005">
    <property type="protein sequence ID" value="KAL0123776.1"/>
    <property type="molecule type" value="Genomic_DNA"/>
</dbReference>
<reference evidence="1 2" key="1">
    <citation type="submission" date="2023-03" db="EMBL/GenBank/DDBJ databases">
        <title>High recombination rates correlate with genetic variation in Cardiocondyla obscurior ants.</title>
        <authorList>
            <person name="Errbii M."/>
        </authorList>
    </citation>
    <scope>NUCLEOTIDE SEQUENCE [LARGE SCALE GENOMIC DNA]</scope>
    <source>
        <strain evidence="1">Alpha-2009</strain>
        <tissue evidence="1">Whole body</tissue>
    </source>
</reference>
<protein>
    <submittedName>
        <fullName evidence="1">Uncharacterized protein</fullName>
    </submittedName>
</protein>
<sequence length="101" mass="11920">MQTPTDRRQTVAVVLRCARWSYRSLKIITSVTRSIDQKSSNYGGKKKKKNWIRIYSTYEKIMTNCNSVNKSRKNKFEKGNNIRLTNIPTKINKRIFQSVFN</sequence>
<comment type="caution">
    <text evidence="1">The sequence shown here is derived from an EMBL/GenBank/DDBJ whole genome shotgun (WGS) entry which is preliminary data.</text>
</comment>
<gene>
    <name evidence="1" type="ORF">PUN28_005945</name>
</gene>
<keyword evidence="2" id="KW-1185">Reference proteome</keyword>
<proteinExistence type="predicted"/>
<accession>A0AAW2G9A3</accession>